<dbReference type="PANTHER" id="PTHR11069">
    <property type="entry name" value="GLUCOSYLCERAMIDASE"/>
    <property type="match status" value="1"/>
</dbReference>
<feature type="chain" id="PRO_5023032273" evidence="4">
    <location>
        <begin position="21"/>
        <end position="524"/>
    </location>
</feature>
<dbReference type="SUPFAM" id="SSF51445">
    <property type="entry name" value="(Trans)glycosidases"/>
    <property type="match status" value="1"/>
</dbReference>
<reference evidence="6 7" key="1">
    <citation type="journal article" date="2019" name="Nat. Ecol. Evol.">
        <title>Megaphylogeny resolves global patterns of mushroom evolution.</title>
        <authorList>
            <person name="Varga T."/>
            <person name="Krizsan K."/>
            <person name="Foldi C."/>
            <person name="Dima B."/>
            <person name="Sanchez-Garcia M."/>
            <person name="Sanchez-Ramirez S."/>
            <person name="Szollosi G.J."/>
            <person name="Szarkandi J.G."/>
            <person name="Papp V."/>
            <person name="Albert L."/>
            <person name="Andreopoulos W."/>
            <person name="Angelini C."/>
            <person name="Antonin V."/>
            <person name="Barry K.W."/>
            <person name="Bougher N.L."/>
            <person name="Buchanan P."/>
            <person name="Buyck B."/>
            <person name="Bense V."/>
            <person name="Catcheside P."/>
            <person name="Chovatia M."/>
            <person name="Cooper J."/>
            <person name="Damon W."/>
            <person name="Desjardin D."/>
            <person name="Finy P."/>
            <person name="Geml J."/>
            <person name="Haridas S."/>
            <person name="Hughes K."/>
            <person name="Justo A."/>
            <person name="Karasinski D."/>
            <person name="Kautmanova I."/>
            <person name="Kiss B."/>
            <person name="Kocsube S."/>
            <person name="Kotiranta H."/>
            <person name="LaButti K.M."/>
            <person name="Lechner B.E."/>
            <person name="Liimatainen K."/>
            <person name="Lipzen A."/>
            <person name="Lukacs Z."/>
            <person name="Mihaltcheva S."/>
            <person name="Morgado L.N."/>
            <person name="Niskanen T."/>
            <person name="Noordeloos M.E."/>
            <person name="Ohm R.A."/>
            <person name="Ortiz-Santana B."/>
            <person name="Ovrebo C."/>
            <person name="Racz N."/>
            <person name="Riley R."/>
            <person name="Savchenko A."/>
            <person name="Shiryaev A."/>
            <person name="Soop K."/>
            <person name="Spirin V."/>
            <person name="Szebenyi C."/>
            <person name="Tomsovsky M."/>
            <person name="Tulloss R.E."/>
            <person name="Uehling J."/>
            <person name="Grigoriev I.V."/>
            <person name="Vagvolgyi C."/>
            <person name="Papp T."/>
            <person name="Martin F.M."/>
            <person name="Miettinen O."/>
            <person name="Hibbett D.S."/>
            <person name="Nagy L.G."/>
        </authorList>
    </citation>
    <scope>NUCLEOTIDE SEQUENCE [LARGE SCALE GENOMIC DNA]</scope>
    <source>
        <strain evidence="6 7">CBS 121175</strain>
    </source>
</reference>
<feature type="signal peptide" evidence="4">
    <location>
        <begin position="1"/>
        <end position="20"/>
    </location>
</feature>
<accession>A0A5C3KEQ9</accession>
<comment type="similarity">
    <text evidence="1">Belongs to the glycosyl hydrolase 30 family.</text>
</comment>
<evidence type="ECO:0000313" key="6">
    <source>
        <dbReference type="EMBL" id="TFK18619.1"/>
    </source>
</evidence>
<keyword evidence="3 6" id="KW-0378">Hydrolase</keyword>
<evidence type="ECO:0000256" key="1">
    <source>
        <dbReference type="ARBA" id="ARBA00005382"/>
    </source>
</evidence>
<dbReference type="PROSITE" id="PS00562">
    <property type="entry name" value="CBM1_1"/>
    <property type="match status" value="1"/>
</dbReference>
<dbReference type="GO" id="GO:0016020">
    <property type="term" value="C:membrane"/>
    <property type="evidence" value="ECO:0007669"/>
    <property type="project" value="GOC"/>
</dbReference>
<dbReference type="Pfam" id="PF00734">
    <property type="entry name" value="CBM_1"/>
    <property type="match status" value="1"/>
</dbReference>
<keyword evidence="6" id="KW-0858">Xylan degradation</keyword>
<keyword evidence="6" id="KW-0624">Polysaccharide degradation</keyword>
<keyword evidence="2 4" id="KW-0732">Signal</keyword>
<feature type="domain" description="CBM1" evidence="5">
    <location>
        <begin position="488"/>
        <end position="524"/>
    </location>
</feature>
<dbReference type="Pfam" id="PF02057">
    <property type="entry name" value="Glyco_hydro_59"/>
    <property type="match status" value="1"/>
</dbReference>
<name>A0A5C3KEQ9_COPMA</name>
<dbReference type="Proteomes" id="UP000307440">
    <property type="component" value="Unassembled WGS sequence"/>
</dbReference>
<evidence type="ECO:0000256" key="3">
    <source>
        <dbReference type="ARBA" id="ARBA00022801"/>
    </source>
</evidence>
<dbReference type="InterPro" id="IPR035971">
    <property type="entry name" value="CBD_sf"/>
</dbReference>
<dbReference type="Pfam" id="PF17189">
    <property type="entry name" value="Glyco_hydro_30C"/>
    <property type="match status" value="1"/>
</dbReference>
<evidence type="ECO:0000313" key="7">
    <source>
        <dbReference type="Proteomes" id="UP000307440"/>
    </source>
</evidence>
<dbReference type="GO" id="GO:0005576">
    <property type="term" value="C:extracellular region"/>
    <property type="evidence" value="ECO:0007669"/>
    <property type="project" value="InterPro"/>
</dbReference>
<dbReference type="OrthoDB" id="2012278at2759"/>
<dbReference type="InterPro" id="IPR049161">
    <property type="entry name" value="GH59_cat"/>
</dbReference>
<dbReference type="GO" id="GO:0004348">
    <property type="term" value="F:glucosylceramidase activity"/>
    <property type="evidence" value="ECO:0007669"/>
    <property type="project" value="InterPro"/>
</dbReference>
<dbReference type="GO" id="GO:0045493">
    <property type="term" value="P:xylan catabolic process"/>
    <property type="evidence" value="ECO:0007669"/>
    <property type="project" value="UniProtKB-KW"/>
</dbReference>
<dbReference type="Gene3D" id="3.20.20.80">
    <property type="entry name" value="Glycosidases"/>
    <property type="match status" value="1"/>
</dbReference>
<dbReference type="InterPro" id="IPR013780">
    <property type="entry name" value="Glyco_hydro_b"/>
</dbReference>
<dbReference type="EMBL" id="ML210388">
    <property type="protein sequence ID" value="TFK18619.1"/>
    <property type="molecule type" value="Genomic_DNA"/>
</dbReference>
<organism evidence="6 7">
    <name type="scientific">Coprinopsis marcescibilis</name>
    <name type="common">Agaric fungus</name>
    <name type="synonym">Psathyrella marcescibilis</name>
    <dbReference type="NCBI Taxonomy" id="230819"/>
    <lineage>
        <taxon>Eukaryota</taxon>
        <taxon>Fungi</taxon>
        <taxon>Dikarya</taxon>
        <taxon>Basidiomycota</taxon>
        <taxon>Agaricomycotina</taxon>
        <taxon>Agaricomycetes</taxon>
        <taxon>Agaricomycetidae</taxon>
        <taxon>Agaricales</taxon>
        <taxon>Agaricineae</taxon>
        <taxon>Psathyrellaceae</taxon>
        <taxon>Coprinopsis</taxon>
    </lineage>
</organism>
<dbReference type="SMART" id="SM00236">
    <property type="entry name" value="fCBD"/>
    <property type="match status" value="1"/>
</dbReference>
<dbReference type="InterPro" id="IPR001139">
    <property type="entry name" value="Glyco_hydro_30"/>
</dbReference>
<dbReference type="SUPFAM" id="SSF51011">
    <property type="entry name" value="Glycosyl hydrolase domain"/>
    <property type="match status" value="1"/>
</dbReference>
<proteinExistence type="inferred from homology"/>
<dbReference type="InterPro" id="IPR033452">
    <property type="entry name" value="GH30_C"/>
</dbReference>
<evidence type="ECO:0000259" key="5">
    <source>
        <dbReference type="PROSITE" id="PS51164"/>
    </source>
</evidence>
<dbReference type="Gene3D" id="2.60.40.1180">
    <property type="entry name" value="Golgi alpha-mannosidase II"/>
    <property type="match status" value="1"/>
</dbReference>
<keyword evidence="6" id="KW-0119">Carbohydrate metabolism</keyword>
<evidence type="ECO:0000256" key="2">
    <source>
        <dbReference type="ARBA" id="ARBA00022729"/>
    </source>
</evidence>
<gene>
    <name evidence="6" type="ORF">FA15DRAFT_729283</name>
</gene>
<keyword evidence="7" id="KW-1185">Reference proteome</keyword>
<dbReference type="PANTHER" id="PTHR11069:SF23">
    <property type="entry name" value="LYSOSOMAL ACID GLUCOSYLCERAMIDASE"/>
    <property type="match status" value="1"/>
</dbReference>
<dbReference type="InterPro" id="IPR017853">
    <property type="entry name" value="GH"/>
</dbReference>
<dbReference type="InterPro" id="IPR000254">
    <property type="entry name" value="CBD"/>
</dbReference>
<dbReference type="GO" id="GO:0006680">
    <property type="term" value="P:glucosylceramide catabolic process"/>
    <property type="evidence" value="ECO:0007669"/>
    <property type="project" value="TreeGrafter"/>
</dbReference>
<dbReference type="SUPFAM" id="SSF57180">
    <property type="entry name" value="Cellulose-binding domain"/>
    <property type="match status" value="1"/>
</dbReference>
<sequence length="524" mass="56469">MRPFAAWATLFTSLSASVLAQTQITVNVASLLQEIDGFGVSQAFTRAREFYETDPIPRQKGLDYLFSTETGAGLTIIRNRIGSTTNDSILPRSPGSPSGAPQYVWDKSDSRQVWFSQEARKYGVTTIYADAWSAPAFMKTNNNEANGGWLCGVTGRSCASGDWRQAFANMLVQYVKYYADEGVPVTHLGFLNEPDYVVSYSSMQSDGNQAASFIPTLYNTLQSNNITNVGLACCDSIGWPGQRTMTSQLVAAGMERYLQIITSHMYTGDPNSPMATRLKTWQTEGCDLQSRWCTTWYSNGGLCEGMTWANKLHTGIVSANLSAYIYWQGFEVNQFQAASYLVASDGKEVIPSGRLWAFAMWSRFIRPGARRVSSSGSVSNVGYGAFKNLDNSVVLVFTSNSGSAQNVRIGFQSFTPTSAIAFVTDNSRAVASLAVTLASNQVTVAIPPRSVVTVQLNKVIGPAPNPITSAPVSSTSALPLPTSTASACAINKYGQCGGQGWNGCTTCATGSACTVINVMYSQCL</sequence>
<dbReference type="AlphaFoldDB" id="A0A5C3KEQ9"/>
<protein>
    <submittedName>
        <fullName evidence="6">Xylanase</fullName>
    </submittedName>
</protein>
<keyword evidence="6" id="KW-0326">Glycosidase</keyword>
<dbReference type="GO" id="GO:0030248">
    <property type="term" value="F:cellulose binding"/>
    <property type="evidence" value="ECO:0007669"/>
    <property type="project" value="InterPro"/>
</dbReference>
<evidence type="ECO:0000256" key="4">
    <source>
        <dbReference type="SAM" id="SignalP"/>
    </source>
</evidence>
<dbReference type="STRING" id="230819.A0A5C3KEQ9"/>
<dbReference type="PROSITE" id="PS51164">
    <property type="entry name" value="CBM1_2"/>
    <property type="match status" value="1"/>
</dbReference>